<gene>
    <name evidence="1" type="ORF">COS81_04565</name>
</gene>
<dbReference type="EMBL" id="PEWD01000086">
    <property type="protein sequence ID" value="PIU68267.1"/>
    <property type="molecule type" value="Genomic_DNA"/>
</dbReference>
<dbReference type="AlphaFoldDB" id="A0A2M7ALQ2"/>
<accession>A0A2M7ALQ2</accession>
<organism evidence="1 2">
    <name type="scientific">candidate division WWE3 bacterium CG06_land_8_20_14_3_00_42_16</name>
    <dbReference type="NCBI Taxonomy" id="1975083"/>
    <lineage>
        <taxon>Bacteria</taxon>
        <taxon>Katanobacteria</taxon>
    </lineage>
</organism>
<proteinExistence type="predicted"/>
<evidence type="ECO:0000313" key="1">
    <source>
        <dbReference type="EMBL" id="PIU68267.1"/>
    </source>
</evidence>
<reference evidence="2" key="1">
    <citation type="submission" date="2017-09" db="EMBL/GenBank/DDBJ databases">
        <title>Depth-based differentiation of microbial function through sediment-hosted aquifers and enrichment of novel symbionts in the deep terrestrial subsurface.</title>
        <authorList>
            <person name="Probst A.J."/>
            <person name="Ladd B."/>
            <person name="Jarett J.K."/>
            <person name="Geller-Mcgrath D.E."/>
            <person name="Sieber C.M.K."/>
            <person name="Emerson J.B."/>
            <person name="Anantharaman K."/>
            <person name="Thomas B.C."/>
            <person name="Malmstrom R."/>
            <person name="Stieglmeier M."/>
            <person name="Klingl A."/>
            <person name="Woyke T."/>
            <person name="Ryan C.M."/>
            <person name="Banfield J.F."/>
        </authorList>
    </citation>
    <scope>NUCLEOTIDE SEQUENCE [LARGE SCALE GENOMIC DNA]</scope>
</reference>
<sequence>MNNQMNFRALGGMVFSFARTARMKWFIFPRLRQEYDARKMNPTSPGRWFLKPLFGFLQKRVLMRIFVKNSPRKEYLLSLYNAREQVISESKVLRKIFLDGTEVLIIYPERFGLRISWDELYSELPSKSSGRKVEIWIQDRDFPHEENWGKVYRIEGGYLIRIKMPQVFLATEALSRLMNLKLLWGIGILSGLPEPDSYGKALNSKRKIILSSPDESRVGQPGRVVRLAL</sequence>
<dbReference type="Proteomes" id="UP000229916">
    <property type="component" value="Unassembled WGS sequence"/>
</dbReference>
<protein>
    <submittedName>
        <fullName evidence="1">Uncharacterized protein</fullName>
    </submittedName>
</protein>
<name>A0A2M7ALQ2_UNCKA</name>
<comment type="caution">
    <text evidence="1">The sequence shown here is derived from an EMBL/GenBank/DDBJ whole genome shotgun (WGS) entry which is preliminary data.</text>
</comment>
<evidence type="ECO:0000313" key="2">
    <source>
        <dbReference type="Proteomes" id="UP000229916"/>
    </source>
</evidence>